<evidence type="ECO:0000256" key="1">
    <source>
        <dbReference type="SAM" id="SignalP"/>
    </source>
</evidence>
<dbReference type="Proteomes" id="UP001597546">
    <property type="component" value="Unassembled WGS sequence"/>
</dbReference>
<keyword evidence="3" id="KW-1185">Reference proteome</keyword>
<reference evidence="3" key="1">
    <citation type="journal article" date="2019" name="Int. J. Syst. Evol. Microbiol.">
        <title>The Global Catalogue of Microorganisms (GCM) 10K type strain sequencing project: providing services to taxonomists for standard genome sequencing and annotation.</title>
        <authorList>
            <consortium name="The Broad Institute Genomics Platform"/>
            <consortium name="The Broad Institute Genome Sequencing Center for Infectious Disease"/>
            <person name="Wu L."/>
            <person name="Ma J."/>
        </authorList>
    </citation>
    <scope>NUCLEOTIDE SEQUENCE [LARGE SCALE GENOMIC DNA]</scope>
    <source>
        <strain evidence="3">KCTC 42456</strain>
    </source>
</reference>
<sequence length="156" mass="16882">MTKYFGLLAIALLISVTSFSQNIKEAAKGVTYGEVTNAKGAIPIADLAKKMDAKETLNAKVKGKVLEVCTKKGCWMNVESGNGETTRVTFKDYAFFMPQSLVGKTVVLDGVSTLKTTEVAELKHYAEDAGKSKEEIAKITKPKKEVTFEAKGVLVL</sequence>
<feature type="chain" id="PRO_5045222626" evidence="1">
    <location>
        <begin position="21"/>
        <end position="156"/>
    </location>
</feature>
<organism evidence="2 3">
    <name type="scientific">Pedobacter alpinus</name>
    <dbReference type="NCBI Taxonomy" id="1590643"/>
    <lineage>
        <taxon>Bacteria</taxon>
        <taxon>Pseudomonadati</taxon>
        <taxon>Bacteroidota</taxon>
        <taxon>Sphingobacteriia</taxon>
        <taxon>Sphingobacteriales</taxon>
        <taxon>Sphingobacteriaceae</taxon>
        <taxon>Pedobacter</taxon>
    </lineage>
</organism>
<evidence type="ECO:0000313" key="2">
    <source>
        <dbReference type="EMBL" id="MFD2733361.1"/>
    </source>
</evidence>
<dbReference type="EMBL" id="JBHULV010000052">
    <property type="protein sequence ID" value="MFD2733361.1"/>
    <property type="molecule type" value="Genomic_DNA"/>
</dbReference>
<protein>
    <submittedName>
        <fullName evidence="2">DUF4920 domain-containing protein</fullName>
    </submittedName>
</protein>
<accession>A0ABW5TVR2</accession>
<dbReference type="RefSeq" id="WP_379046405.1">
    <property type="nucleotide sequence ID" value="NZ_JBHSKW010000058.1"/>
</dbReference>
<gene>
    <name evidence="2" type="ORF">ACFSSE_16745</name>
</gene>
<comment type="caution">
    <text evidence="2">The sequence shown here is derived from an EMBL/GenBank/DDBJ whole genome shotgun (WGS) entry which is preliminary data.</text>
</comment>
<dbReference type="Pfam" id="PF16267">
    <property type="entry name" value="DUF4920"/>
    <property type="match status" value="1"/>
</dbReference>
<name>A0ABW5TVR2_9SPHI</name>
<evidence type="ECO:0000313" key="3">
    <source>
        <dbReference type="Proteomes" id="UP001597546"/>
    </source>
</evidence>
<feature type="signal peptide" evidence="1">
    <location>
        <begin position="1"/>
        <end position="20"/>
    </location>
</feature>
<proteinExistence type="predicted"/>
<keyword evidence="1" id="KW-0732">Signal</keyword>
<dbReference type="InterPro" id="IPR032577">
    <property type="entry name" value="DUF4920"/>
</dbReference>